<dbReference type="EMBL" id="CAJNBL010000043">
    <property type="protein sequence ID" value="CAE6738009.1"/>
    <property type="molecule type" value="Genomic_DNA"/>
</dbReference>
<protein>
    <submittedName>
        <fullName evidence="1">Uncharacterized protein</fullName>
    </submittedName>
</protein>
<keyword evidence="2" id="KW-1185">Reference proteome</keyword>
<comment type="caution">
    <text evidence="1">The sequence shown here is derived from an EMBL/GenBank/DDBJ whole genome shotgun (WGS) entry which is preliminary data.</text>
</comment>
<reference evidence="1" key="1">
    <citation type="submission" date="2021-02" db="EMBL/GenBank/DDBJ databases">
        <authorList>
            <person name="Han P."/>
        </authorList>
    </citation>
    <scope>NUCLEOTIDE SEQUENCE</scope>
    <source>
        <strain evidence="1">Candidatus Nitrotoga sp. ZN8</strain>
    </source>
</reference>
<dbReference type="AlphaFoldDB" id="A0A916FAG8"/>
<accession>A0A916FAG8</accession>
<dbReference type="Proteomes" id="UP000675882">
    <property type="component" value="Unassembled WGS sequence"/>
</dbReference>
<organism evidence="1 2">
    <name type="scientific">Candidatus Nitrotoga fabula</name>
    <dbReference type="NCBI Taxonomy" id="2182327"/>
    <lineage>
        <taxon>Bacteria</taxon>
        <taxon>Pseudomonadati</taxon>
        <taxon>Pseudomonadota</taxon>
        <taxon>Betaproteobacteria</taxon>
        <taxon>Nitrosomonadales</taxon>
        <taxon>Gallionellaceae</taxon>
        <taxon>Candidatus Nitrotoga</taxon>
    </lineage>
</organism>
<gene>
    <name evidence="1" type="ORF">NTGZN8_80010</name>
</gene>
<proteinExistence type="predicted"/>
<evidence type="ECO:0000313" key="1">
    <source>
        <dbReference type="EMBL" id="CAE6738009.1"/>
    </source>
</evidence>
<sequence>MQHLTGLTIIHDTAITNTFT</sequence>
<evidence type="ECO:0000313" key="2">
    <source>
        <dbReference type="Proteomes" id="UP000675882"/>
    </source>
</evidence>
<name>A0A916FAG8_9PROT</name>